<dbReference type="Gene3D" id="3.40.50.1390">
    <property type="entry name" value="Resolvase, N-terminal catalytic domain"/>
    <property type="match status" value="1"/>
</dbReference>
<dbReference type="GO" id="GO:0003677">
    <property type="term" value="F:DNA binding"/>
    <property type="evidence" value="ECO:0007669"/>
    <property type="project" value="InterPro"/>
</dbReference>
<dbReference type="InterPro" id="IPR011109">
    <property type="entry name" value="DNA_bind_recombinase_dom"/>
</dbReference>
<feature type="coiled-coil region" evidence="1">
    <location>
        <begin position="357"/>
        <end position="384"/>
    </location>
</feature>
<proteinExistence type="predicted"/>
<organism evidence="4 5">
    <name type="scientific">Uabimicrobium amorphum</name>
    <dbReference type="NCBI Taxonomy" id="2596890"/>
    <lineage>
        <taxon>Bacteria</taxon>
        <taxon>Pseudomonadati</taxon>
        <taxon>Planctomycetota</taxon>
        <taxon>Candidatus Uabimicrobiia</taxon>
        <taxon>Candidatus Uabimicrobiales</taxon>
        <taxon>Candidatus Uabimicrobiaceae</taxon>
        <taxon>Candidatus Uabimicrobium</taxon>
    </lineage>
</organism>
<dbReference type="PROSITE" id="PS51737">
    <property type="entry name" value="RECOMBINASE_DNA_BIND"/>
    <property type="match status" value="1"/>
</dbReference>
<accession>A0A5S9IS40</accession>
<evidence type="ECO:0000259" key="3">
    <source>
        <dbReference type="PROSITE" id="PS51737"/>
    </source>
</evidence>
<dbReference type="PANTHER" id="PTHR30461">
    <property type="entry name" value="DNA-INVERTASE FROM LAMBDOID PROPHAGE"/>
    <property type="match status" value="1"/>
</dbReference>
<name>A0A5S9IS40_UABAM</name>
<keyword evidence="1" id="KW-0175">Coiled coil</keyword>
<dbReference type="InterPro" id="IPR036162">
    <property type="entry name" value="Resolvase-like_N_sf"/>
</dbReference>
<evidence type="ECO:0000259" key="2">
    <source>
        <dbReference type="PROSITE" id="PS51736"/>
    </source>
</evidence>
<feature type="domain" description="Recombinase" evidence="3">
    <location>
        <begin position="152"/>
        <end position="269"/>
    </location>
</feature>
<keyword evidence="5" id="KW-1185">Reference proteome</keyword>
<reference evidence="4 5" key="1">
    <citation type="submission" date="2019-08" db="EMBL/GenBank/DDBJ databases">
        <title>Complete genome sequence of Candidatus Uab amorphum.</title>
        <authorList>
            <person name="Shiratori T."/>
            <person name="Suzuki S."/>
            <person name="Kakizawa Y."/>
            <person name="Ishida K."/>
        </authorList>
    </citation>
    <scope>NUCLEOTIDE SEQUENCE [LARGE SCALE GENOMIC DNA]</scope>
    <source>
        <strain evidence="4 5">SRT547</strain>
    </source>
</reference>
<dbReference type="InterPro" id="IPR050639">
    <property type="entry name" value="SSR_resolvase"/>
</dbReference>
<evidence type="ECO:0000313" key="4">
    <source>
        <dbReference type="EMBL" id="BBM87089.1"/>
    </source>
</evidence>
<sequence>MKKYVGYIRVSNKEHDTSIPAQELKLREYVLQHNIDLVEIYVEEKSAFKKSDRKEFKKAMRHLEQDEIQGIVFHKVDRSARNMKDFAILENFFDRKDIRVIEGEFDTSSAQGRFQFRIFCSMAVWYSENLSEEVTTKMTQRLRNGYYPANPPFGYRKGIKGKDKDWKKKYPNHNARYVREIYELYDSGAHTYNSLAAKMRLKGAKNSNGGKFNKRLVERILTNPFYYGQIKWTRRATGKELYFEGNHKPLISKQLFESVKDRREGRTVAKGGYGKLTYSRMFTCKCERYLCPEKPTGRNGKRKHVYLRCHNKNCDFSSIREDHLENLIVNEFEKYQIKPKALEGYKAVINDMNEMVVEENEYMRKELNMRLAQIEKEIARVQKGYLDELFNAKEAKEMRTNLQLERTTLFEKLNKESNALDEALFKTTQDFLETFAKLSSNYKNACIDLKREILEFLFSKHSIQGGNLLLEPKPIVKEITFMSKSTNGWGDNTKSETLSAFKRSFLSLAKFIQENNLSGVIQRLVKEIHYLSTSPLYT</sequence>
<dbReference type="Proteomes" id="UP000326354">
    <property type="component" value="Chromosome"/>
</dbReference>
<evidence type="ECO:0000256" key="1">
    <source>
        <dbReference type="SAM" id="Coils"/>
    </source>
</evidence>
<dbReference type="AlphaFoldDB" id="A0A5S9IS40"/>
<gene>
    <name evidence="4" type="ORF">UABAM_05492</name>
</gene>
<dbReference type="SMART" id="SM00857">
    <property type="entry name" value="Resolvase"/>
    <property type="match status" value="1"/>
</dbReference>
<dbReference type="InterPro" id="IPR038109">
    <property type="entry name" value="DNA_bind_recomb_sf"/>
</dbReference>
<evidence type="ECO:0000313" key="5">
    <source>
        <dbReference type="Proteomes" id="UP000326354"/>
    </source>
</evidence>
<dbReference type="KEGG" id="uam:UABAM_05492"/>
<dbReference type="EMBL" id="AP019860">
    <property type="protein sequence ID" value="BBM87089.1"/>
    <property type="molecule type" value="Genomic_DNA"/>
</dbReference>
<dbReference type="PANTHER" id="PTHR30461:SF23">
    <property type="entry name" value="DNA RECOMBINASE-RELATED"/>
    <property type="match status" value="1"/>
</dbReference>
<protein>
    <submittedName>
        <fullName evidence="4">Recombinase RecB</fullName>
    </submittedName>
</protein>
<dbReference type="PROSITE" id="PS51736">
    <property type="entry name" value="RECOMBINASES_3"/>
    <property type="match status" value="1"/>
</dbReference>
<feature type="domain" description="Resolvase/invertase-type recombinase catalytic" evidence="2">
    <location>
        <begin position="3"/>
        <end position="145"/>
    </location>
</feature>
<dbReference type="Pfam" id="PF07508">
    <property type="entry name" value="Recombinase"/>
    <property type="match status" value="1"/>
</dbReference>
<dbReference type="Pfam" id="PF00239">
    <property type="entry name" value="Resolvase"/>
    <property type="match status" value="1"/>
</dbReference>
<dbReference type="SUPFAM" id="SSF53041">
    <property type="entry name" value="Resolvase-like"/>
    <property type="match status" value="1"/>
</dbReference>
<dbReference type="InterPro" id="IPR006119">
    <property type="entry name" value="Resolv_N"/>
</dbReference>
<dbReference type="CDD" id="cd00338">
    <property type="entry name" value="Ser_Recombinase"/>
    <property type="match status" value="1"/>
</dbReference>
<dbReference type="Gene3D" id="3.90.1750.20">
    <property type="entry name" value="Putative Large Serine Recombinase, Chain B, Domain 2"/>
    <property type="match status" value="1"/>
</dbReference>
<dbReference type="GO" id="GO:0000150">
    <property type="term" value="F:DNA strand exchange activity"/>
    <property type="evidence" value="ECO:0007669"/>
    <property type="project" value="InterPro"/>
</dbReference>